<keyword evidence="10" id="KW-0812">Transmembrane</keyword>
<dbReference type="GO" id="GO:0032267">
    <property type="term" value="F:tRNA(Ile)-lysidine synthase activity"/>
    <property type="evidence" value="ECO:0007669"/>
    <property type="project" value="UniProtKB-EC"/>
</dbReference>
<keyword evidence="10" id="KW-1133">Transmembrane helix</keyword>
<gene>
    <name evidence="13" type="primary">tilS</name>
    <name evidence="13" type="ORF">E6K80_03270</name>
</gene>
<dbReference type="GO" id="GO:0008270">
    <property type="term" value="F:zinc ion binding"/>
    <property type="evidence" value="ECO:0007669"/>
    <property type="project" value="InterPro"/>
</dbReference>
<feature type="domain" description="tRNA(Ile)-lysidine/2-thiocytidine synthase N-terminal" evidence="11">
    <location>
        <begin position="1"/>
        <end position="177"/>
    </location>
</feature>
<comment type="catalytic activity">
    <reaction evidence="8">
        <text>cytidine(34) in tRNA(Ile2) + L-lysine + ATP = lysidine(34) in tRNA(Ile2) + AMP + diphosphate + H(+)</text>
        <dbReference type="Rhea" id="RHEA:43744"/>
        <dbReference type="Rhea" id="RHEA-COMP:10625"/>
        <dbReference type="Rhea" id="RHEA-COMP:10670"/>
        <dbReference type="ChEBI" id="CHEBI:15378"/>
        <dbReference type="ChEBI" id="CHEBI:30616"/>
        <dbReference type="ChEBI" id="CHEBI:32551"/>
        <dbReference type="ChEBI" id="CHEBI:33019"/>
        <dbReference type="ChEBI" id="CHEBI:82748"/>
        <dbReference type="ChEBI" id="CHEBI:83665"/>
        <dbReference type="ChEBI" id="CHEBI:456215"/>
        <dbReference type="EC" id="6.3.4.19"/>
    </reaction>
</comment>
<feature type="compositionally biased region" description="Pro residues" evidence="9">
    <location>
        <begin position="462"/>
        <end position="472"/>
    </location>
</feature>
<feature type="domain" description="Peptidase M41 FtsH extracellular" evidence="12">
    <location>
        <begin position="481"/>
        <end position="536"/>
    </location>
</feature>
<evidence type="ECO:0000259" key="12">
    <source>
        <dbReference type="Pfam" id="PF06480"/>
    </source>
</evidence>
<evidence type="ECO:0000313" key="13">
    <source>
        <dbReference type="EMBL" id="TMQ72231.1"/>
    </source>
</evidence>
<keyword evidence="3" id="KW-0645">Protease</keyword>
<sequence>MSGGADSTALLLALRRLARSLELDLSAAHLHHGLRGREADEDLRFVEVLCRRLGVPLETSRWDARGLMRRRGWSGQEGLRRLRRAFLLGAARRTGAALVATAHTADDQAETLWMRLARGTSLVGLSGIAPRRGRWIRPLLEASRAEIEADLRAAGETWREDASNRDLSYERNRLRHQVIPAWARATRRADSLAVRGDLAKRLAATLLEVREARRCLDKAASAAMSEAAVAGSNADWDCRVLAARPRPVLMLALRRIWRSTGGPGGLTAPALHQMGAIVRRPGHGIVKLPMGWSAEASQRVLRIEHGRSGIEHTHLSKREPCPLRIPGRNKIGAFDLRASWVTGETARRRLVGEHGELFAASHLKGGLELRVGRTDEWFVPFGHRRPRRLGPYLKKMGVPRASRSESMVLADRQGILWVLGLRRSARAPLTPGTRKALWIRAGTESRSRSTGSDPGRRTGPRSPLPRRPAPTPPVRPFRQLAFWVFVGLLALVAYRMYQGSFMSTPRIEISYTRFISEVEHGNIGDLQIVENVVTGELKSEMPVRGNQPEPRFKAFRTNILGDGADLPD</sequence>
<feature type="transmembrane region" description="Helical" evidence="10">
    <location>
        <begin position="480"/>
        <end position="497"/>
    </location>
</feature>
<evidence type="ECO:0000259" key="11">
    <source>
        <dbReference type="Pfam" id="PF01171"/>
    </source>
</evidence>
<dbReference type="GO" id="GO:0006508">
    <property type="term" value="P:proteolysis"/>
    <property type="evidence" value="ECO:0007669"/>
    <property type="project" value="UniProtKB-KW"/>
</dbReference>
<keyword evidence="4" id="KW-0819">tRNA processing</keyword>
<keyword evidence="5" id="KW-0547">Nucleotide-binding</keyword>
<evidence type="ECO:0000256" key="6">
    <source>
        <dbReference type="ARBA" id="ARBA00022801"/>
    </source>
</evidence>
<keyword evidence="10" id="KW-0472">Membrane</keyword>
<dbReference type="AlphaFoldDB" id="A0A538U8K5"/>
<dbReference type="NCBIfam" id="TIGR02432">
    <property type="entry name" value="lysidine_TilS_N"/>
    <property type="match status" value="1"/>
</dbReference>
<dbReference type="GO" id="GO:0004222">
    <property type="term" value="F:metalloendopeptidase activity"/>
    <property type="evidence" value="ECO:0007669"/>
    <property type="project" value="InterPro"/>
</dbReference>
<dbReference type="InterPro" id="IPR012795">
    <property type="entry name" value="tRNA_Ile_lys_synt_N"/>
</dbReference>
<proteinExistence type="inferred from homology"/>
<dbReference type="Gene3D" id="3.40.50.620">
    <property type="entry name" value="HUPs"/>
    <property type="match status" value="1"/>
</dbReference>
<dbReference type="GO" id="GO:0005524">
    <property type="term" value="F:ATP binding"/>
    <property type="evidence" value="ECO:0007669"/>
    <property type="project" value="UniProtKB-KW"/>
</dbReference>
<evidence type="ECO:0000256" key="10">
    <source>
        <dbReference type="SAM" id="Phobius"/>
    </source>
</evidence>
<dbReference type="Pfam" id="PF01171">
    <property type="entry name" value="ATP_bind_3"/>
    <property type="match status" value="1"/>
</dbReference>
<dbReference type="Proteomes" id="UP000319836">
    <property type="component" value="Unassembled WGS sequence"/>
</dbReference>
<dbReference type="SUPFAM" id="SSF56037">
    <property type="entry name" value="PheT/TilS domain"/>
    <property type="match status" value="1"/>
</dbReference>
<keyword evidence="7" id="KW-0067">ATP-binding</keyword>
<evidence type="ECO:0000256" key="5">
    <source>
        <dbReference type="ARBA" id="ARBA00022741"/>
    </source>
</evidence>
<dbReference type="EC" id="6.3.4.19" evidence="1"/>
<dbReference type="SUPFAM" id="SSF52402">
    <property type="entry name" value="Adenine nucleotide alpha hydrolases-like"/>
    <property type="match status" value="1"/>
</dbReference>
<accession>A0A538U8K5</accession>
<keyword evidence="6" id="KW-0378">Hydrolase</keyword>
<dbReference type="EMBL" id="VBPA01000071">
    <property type="protein sequence ID" value="TMQ72231.1"/>
    <property type="molecule type" value="Genomic_DNA"/>
</dbReference>
<evidence type="ECO:0000256" key="9">
    <source>
        <dbReference type="SAM" id="MobiDB-lite"/>
    </source>
</evidence>
<dbReference type="GO" id="GO:0016020">
    <property type="term" value="C:membrane"/>
    <property type="evidence" value="ECO:0007669"/>
    <property type="project" value="InterPro"/>
</dbReference>
<feature type="region of interest" description="Disordered" evidence="9">
    <location>
        <begin position="440"/>
        <end position="472"/>
    </location>
</feature>
<feature type="non-terminal residue" evidence="13">
    <location>
        <position position="568"/>
    </location>
</feature>
<dbReference type="HAMAP" id="MF_01161">
    <property type="entry name" value="tRNA_Ile_lys_synt"/>
    <property type="match status" value="1"/>
</dbReference>
<protein>
    <recommendedName>
        <fullName evidence="1">tRNA(Ile)-lysidine synthetase</fullName>
        <ecNumber evidence="1">6.3.4.19</ecNumber>
    </recommendedName>
</protein>
<organism evidence="13 14">
    <name type="scientific">Eiseniibacteriota bacterium</name>
    <dbReference type="NCBI Taxonomy" id="2212470"/>
    <lineage>
        <taxon>Bacteria</taxon>
        <taxon>Candidatus Eiseniibacteriota</taxon>
    </lineage>
</organism>
<dbReference type="InterPro" id="IPR011546">
    <property type="entry name" value="Pept_M41_FtsH_extracell"/>
</dbReference>
<dbReference type="InterPro" id="IPR012094">
    <property type="entry name" value="tRNA_Ile_lys_synt"/>
</dbReference>
<dbReference type="GO" id="GO:0004176">
    <property type="term" value="F:ATP-dependent peptidase activity"/>
    <property type="evidence" value="ECO:0007669"/>
    <property type="project" value="InterPro"/>
</dbReference>
<evidence type="ECO:0000256" key="7">
    <source>
        <dbReference type="ARBA" id="ARBA00022840"/>
    </source>
</evidence>
<dbReference type="InterPro" id="IPR014729">
    <property type="entry name" value="Rossmann-like_a/b/a_fold"/>
</dbReference>
<dbReference type="GO" id="GO:0008033">
    <property type="term" value="P:tRNA processing"/>
    <property type="evidence" value="ECO:0007669"/>
    <property type="project" value="UniProtKB-KW"/>
</dbReference>
<comment type="caution">
    <text evidence="13">The sequence shown here is derived from an EMBL/GenBank/DDBJ whole genome shotgun (WGS) entry which is preliminary data.</text>
</comment>
<name>A0A538U8K5_UNCEI</name>
<dbReference type="InterPro" id="IPR011063">
    <property type="entry name" value="TilS/TtcA_N"/>
</dbReference>
<dbReference type="CDD" id="cd01992">
    <property type="entry name" value="TilS_N"/>
    <property type="match status" value="1"/>
</dbReference>
<dbReference type="PANTHER" id="PTHR43033">
    <property type="entry name" value="TRNA(ILE)-LYSIDINE SYNTHASE-RELATED"/>
    <property type="match status" value="1"/>
</dbReference>
<evidence type="ECO:0000256" key="8">
    <source>
        <dbReference type="ARBA" id="ARBA00048539"/>
    </source>
</evidence>
<evidence type="ECO:0000313" key="14">
    <source>
        <dbReference type="Proteomes" id="UP000319836"/>
    </source>
</evidence>
<reference evidence="13 14" key="1">
    <citation type="journal article" date="2019" name="Nat. Microbiol.">
        <title>Mediterranean grassland soil C-N compound turnover is dependent on rainfall and depth, and is mediated by genomically divergent microorganisms.</title>
        <authorList>
            <person name="Diamond S."/>
            <person name="Andeer P.F."/>
            <person name="Li Z."/>
            <person name="Crits-Christoph A."/>
            <person name="Burstein D."/>
            <person name="Anantharaman K."/>
            <person name="Lane K.R."/>
            <person name="Thomas B.C."/>
            <person name="Pan C."/>
            <person name="Northen T.R."/>
            <person name="Banfield J.F."/>
        </authorList>
    </citation>
    <scope>NUCLEOTIDE SEQUENCE [LARGE SCALE GENOMIC DNA]</scope>
    <source>
        <strain evidence="13">WS_10</strain>
    </source>
</reference>
<evidence type="ECO:0000256" key="3">
    <source>
        <dbReference type="ARBA" id="ARBA00022670"/>
    </source>
</evidence>
<evidence type="ECO:0000256" key="4">
    <source>
        <dbReference type="ARBA" id="ARBA00022694"/>
    </source>
</evidence>
<dbReference type="PANTHER" id="PTHR43033:SF1">
    <property type="entry name" value="TRNA(ILE)-LYSIDINE SYNTHASE-RELATED"/>
    <property type="match status" value="1"/>
</dbReference>
<keyword evidence="2" id="KW-0436">Ligase</keyword>
<dbReference type="Pfam" id="PF06480">
    <property type="entry name" value="FtsH_ext"/>
    <property type="match status" value="1"/>
</dbReference>
<evidence type="ECO:0000256" key="1">
    <source>
        <dbReference type="ARBA" id="ARBA00013267"/>
    </source>
</evidence>
<evidence type="ECO:0000256" key="2">
    <source>
        <dbReference type="ARBA" id="ARBA00022598"/>
    </source>
</evidence>